<proteinExistence type="predicted"/>
<feature type="domain" description="ADF-H" evidence="2">
    <location>
        <begin position="6"/>
        <end position="134"/>
    </location>
</feature>
<dbReference type="OMA" id="ISPVCEV"/>
<sequence length="1411" mass="151707">MPTPPDLESHHLSLLTAQQDVLSDRSSTDWAVFAYEKRWDLKLLDSGAGGLEELTKRLNARSILYGLCQVTDPNSKNRQVILIHWVGENVGESQREISLEHIPTIRKFFREASVFLSARRLEDLTPDVVAQALSKEMHPGVIFPRSRYPGSSEVVGTNYRKTNPAVEMRFTKREAFWQRSEREEERRKEKERQRLLEEKIALERQRVERERLEEQHRELRIQEKERLVEEQRKEQARFEAEQRKREKDRWMQQQKEHEEEMKGRFKRSQSIEMAAEAAILVSHRSMHPREFFRQQERSVSCSYSPPPTPTSPSGSGAFRRPAMRYQRSLTETIASPPPQSPTFYPSTQKRDSLTFSDVPQPCSPAFIFSKSGLPVTSPRLSNLPSFIPPPIATTRVGHPSTKLSSSPQSINNNNVPLRTVDQDVPIRAEYVTLDPPTQKPKNDSLSFPDGPPQASHLSVQGDVGVTTILDTSEAKETYRAELVPIKAPLSPDQNIDHGPTEVFNPKVNKGVTEALILPETPSEVILSSISAETPVPPVLSDSETPSSPPETSTLPVVLLPETSTFPVFLAPETSVLPVLLATETSALSSSETPTSSIHHATDTTVPCFAPATDTLLPTVLHTDETTKPSPPYATETPMLYESSATATPMPSMPSANESSMPTVPSPWETADPEVPPITESTPTGQSIDSTASVTAQAPGDVTVQADEITSCLSANSDGSPLTFMPPVPLEISPSANTGDTLVPQTPTSTLLLASIIQSVSPQPYSPFTLGDVSSESPSVVEATTSSEGSGEATGVEAPCTAEINHKEDVPRSEQILESQESIPGANPVSEIHSECLPQSEASAIVPSLCEDHSKDVTVASVCPAVISVVSAFSDSEVQALTSDISLIEDPLPTDTPIISEIPPTDISLIVESPTTDTSIKSEIPHTETSLILEAPPTDTSIISETPHVDISLISEAPPTETLVTCEVPTTDISLIWEASPTDTSIISETSVATSLITEAPPTNAAVISETPPDGPSLIFEAPSSDALLMSEAPPTYTSVISETPPVDISLISEAPPTKTLVTCEVPTTDISLIWEASPTDTSIISETSVATSLITETPPTNTSVIFETPPDGPSLIFEAPSSDALLMSEAPPTYTSDISETPPVDISLISETPSAYPSLIFEAPPSDAILMSDAPPTYTSLISETPSAYPSLIFEAPPSDASPMSDVPPTDTSLISEWPTERSDICEASPTDIPLKFGAPPNDFFVTYESPPTFPGGDNSASIFSPVFEPPASDISPLCTDPLGDNSPVGKLPSSDISPVCEAPPTISPVCEAPPTISPAVEALTSGTFSGAKEESLENQFLLPQTSILGTDWQQHNGAPLSDAELPPGTDLLIPLHGGITDWATEPVLVPELGASPLAEPSQPAPAAPDC</sequence>
<dbReference type="GO" id="GO:0098974">
    <property type="term" value="P:postsynaptic actin cytoskeleton organization"/>
    <property type="evidence" value="ECO:0000318"/>
    <property type="project" value="GO_Central"/>
</dbReference>
<dbReference type="AGR" id="Xenbase:XB-GENE-29088039"/>
<feature type="compositionally biased region" description="Polar residues" evidence="1">
    <location>
        <begin position="401"/>
        <end position="416"/>
    </location>
</feature>
<dbReference type="GO" id="GO:0030833">
    <property type="term" value="P:regulation of actin filament polymerization"/>
    <property type="evidence" value="ECO:0000318"/>
    <property type="project" value="GO_Central"/>
</dbReference>
<dbReference type="GO" id="GO:0061003">
    <property type="term" value="P:positive regulation of dendritic spine morphogenesis"/>
    <property type="evidence" value="ECO:0000318"/>
    <property type="project" value="GO_Central"/>
</dbReference>
<keyword evidence="4" id="KW-1185">Reference proteome</keyword>
<dbReference type="GeneID" id="101734770"/>
<feature type="region of interest" description="Disordered" evidence="1">
    <location>
        <begin position="239"/>
        <end position="268"/>
    </location>
</feature>
<dbReference type="Xenbase" id="XB-GENE-29088039">
    <property type="gene designation" value="LOC101734770"/>
</dbReference>
<dbReference type="PANTHER" id="PTHR10829">
    <property type="entry name" value="CORTACTIN AND DREBRIN"/>
    <property type="match status" value="1"/>
</dbReference>
<dbReference type="GO" id="GO:0051015">
    <property type="term" value="F:actin filament binding"/>
    <property type="evidence" value="ECO:0000318"/>
    <property type="project" value="GO_Central"/>
</dbReference>
<evidence type="ECO:0000256" key="1">
    <source>
        <dbReference type="SAM" id="MobiDB-lite"/>
    </source>
</evidence>
<feature type="compositionally biased region" description="Polar residues" evidence="1">
    <location>
        <begin position="643"/>
        <end position="662"/>
    </location>
</feature>
<evidence type="ECO:0000313" key="4">
    <source>
        <dbReference type="Proteomes" id="UP000008143"/>
    </source>
</evidence>
<feature type="region of interest" description="Disordered" evidence="1">
    <location>
        <begin position="396"/>
        <end position="416"/>
    </location>
</feature>
<dbReference type="Ensembl" id="ENSXETT00000117585">
    <property type="protein sequence ID" value="ENSXETP00000113401"/>
    <property type="gene ID" value="ENSXETG00000045887"/>
</dbReference>
<organism evidence="3">
    <name type="scientific">Xenopus tropicalis</name>
    <name type="common">Western clawed frog</name>
    <name type="synonym">Silurana tropicalis</name>
    <dbReference type="NCBI Taxonomy" id="8364"/>
    <lineage>
        <taxon>Eukaryota</taxon>
        <taxon>Metazoa</taxon>
        <taxon>Chordata</taxon>
        <taxon>Craniata</taxon>
        <taxon>Vertebrata</taxon>
        <taxon>Euteleostomi</taxon>
        <taxon>Amphibia</taxon>
        <taxon>Batrachia</taxon>
        <taxon>Anura</taxon>
        <taxon>Pipoidea</taxon>
        <taxon>Pipidae</taxon>
        <taxon>Xenopodinae</taxon>
        <taxon>Xenopus</taxon>
        <taxon>Silurana</taxon>
    </lineage>
</organism>
<evidence type="ECO:0000313" key="6">
    <source>
        <dbReference type="Xenbase" id="XB-GENE-29088039"/>
    </source>
</evidence>
<reference evidence="3" key="1">
    <citation type="journal article" date="2010" name="Science">
        <title>The genome of the Western clawed frog Xenopus tropicalis.</title>
        <authorList>
            <person name="Hellsten U."/>
            <person name="Harland R.M."/>
            <person name="Gilchrist M.J."/>
            <person name="Hendrix D."/>
            <person name="Jurka J."/>
            <person name="Kapitonov V."/>
            <person name="Ovcharenko I."/>
            <person name="Putnam N.H."/>
            <person name="Shu S."/>
            <person name="Taher L."/>
            <person name="Blitz I.L."/>
            <person name="Blumberg B."/>
            <person name="Dichmann D.S."/>
            <person name="Dubchak I."/>
            <person name="Amaya E."/>
            <person name="Detter J.C."/>
            <person name="Fletcher R."/>
            <person name="Gerhard D.S."/>
            <person name="Goodstein D."/>
            <person name="Graves T."/>
            <person name="Grigoriev I.V."/>
            <person name="Grimwood J."/>
            <person name="Kawashima T."/>
            <person name="Lindquist E."/>
            <person name="Lucas S.M."/>
            <person name="Mead P.E."/>
            <person name="Mitros T."/>
            <person name="Ogino H."/>
            <person name="Ohta Y."/>
            <person name="Poliakov A.V."/>
            <person name="Pollet N."/>
            <person name="Robert J."/>
            <person name="Salamov A."/>
            <person name="Sater A.K."/>
            <person name="Schmutz J."/>
            <person name="Terry A."/>
            <person name="Vize P.D."/>
            <person name="Warren W.C."/>
            <person name="Wells D."/>
            <person name="Wills A."/>
            <person name="Wilson R.K."/>
            <person name="Zimmerman L.B."/>
            <person name="Zorn A.M."/>
            <person name="Grainger R."/>
            <person name="Grammer T."/>
            <person name="Khokha M.K."/>
            <person name="Richardson P.M."/>
            <person name="Rokhsar D.S."/>
        </authorList>
    </citation>
    <scope>NUCLEOTIDE SEQUENCE [LARGE SCALE GENOMIC DNA]</scope>
    <source>
        <strain evidence="3">Nigerian</strain>
    </source>
</reference>
<feature type="region of interest" description="Disordered" evidence="1">
    <location>
        <begin position="432"/>
        <end position="458"/>
    </location>
</feature>
<dbReference type="Gene3D" id="3.40.20.10">
    <property type="entry name" value="Severin"/>
    <property type="match status" value="1"/>
</dbReference>
<dbReference type="GeneTree" id="ENSGT00940000166263"/>
<dbReference type="SUPFAM" id="SSF55753">
    <property type="entry name" value="Actin depolymerizing proteins"/>
    <property type="match status" value="1"/>
</dbReference>
<dbReference type="Pfam" id="PF00241">
    <property type="entry name" value="Cofilin_ADF"/>
    <property type="match status" value="1"/>
</dbReference>
<dbReference type="GO" id="GO:0045773">
    <property type="term" value="P:positive regulation of axon extension"/>
    <property type="evidence" value="ECO:0000318"/>
    <property type="project" value="GO_Central"/>
</dbReference>
<dbReference type="Proteomes" id="UP000008143">
    <property type="component" value="Chromosome 1"/>
</dbReference>
<feature type="compositionally biased region" description="Low complexity" evidence="1">
    <location>
        <begin position="542"/>
        <end position="553"/>
    </location>
</feature>
<evidence type="ECO:0000313" key="3">
    <source>
        <dbReference type="Ensembl" id="ENSXETP00000113401"/>
    </source>
</evidence>
<dbReference type="GO" id="GO:0014069">
    <property type="term" value="C:postsynaptic density"/>
    <property type="evidence" value="ECO:0000318"/>
    <property type="project" value="GO_Central"/>
</dbReference>
<evidence type="ECO:0000313" key="5">
    <source>
        <dbReference type="RefSeq" id="XP_031751081.1"/>
    </source>
</evidence>
<protein>
    <submittedName>
        <fullName evidence="3 5">Mucin-2-like</fullName>
    </submittedName>
</protein>
<dbReference type="GO" id="GO:0048812">
    <property type="term" value="P:neuron projection morphogenesis"/>
    <property type="evidence" value="ECO:0000318"/>
    <property type="project" value="GO_Central"/>
</dbReference>
<dbReference type="PROSITE" id="PS51263">
    <property type="entry name" value="ADF_H"/>
    <property type="match status" value="1"/>
</dbReference>
<feature type="region of interest" description="Disordered" evidence="1">
    <location>
        <begin position="296"/>
        <end position="318"/>
    </location>
</feature>
<dbReference type="GO" id="GO:0030864">
    <property type="term" value="C:cortical actin cytoskeleton"/>
    <property type="evidence" value="ECO:0000318"/>
    <property type="project" value="GO_Central"/>
</dbReference>
<feature type="compositionally biased region" description="Basic and acidic residues" evidence="1">
    <location>
        <begin position="239"/>
        <end position="263"/>
    </location>
</feature>
<name>A0A803JZD7_XENTR</name>
<reference evidence="5" key="3">
    <citation type="submission" date="2025-04" db="UniProtKB">
        <authorList>
            <consortium name="RefSeq"/>
        </authorList>
    </citation>
    <scope>IDENTIFICATION</scope>
    <source>
        <strain evidence="5">Nigerian</strain>
        <tissue evidence="5">Liver and blood</tissue>
    </source>
</reference>
<dbReference type="InterPro" id="IPR002108">
    <property type="entry name" value="ADF-H"/>
</dbReference>
<dbReference type="GO" id="GO:0030427">
    <property type="term" value="C:site of polarized growth"/>
    <property type="evidence" value="ECO:0000318"/>
    <property type="project" value="GO_Central"/>
</dbReference>
<evidence type="ECO:0000259" key="2">
    <source>
        <dbReference type="PROSITE" id="PS51263"/>
    </source>
</evidence>
<dbReference type="PANTHER" id="PTHR10829:SF9">
    <property type="entry name" value="ADF-H DOMAIN-CONTAINING PROTEIN"/>
    <property type="match status" value="1"/>
</dbReference>
<dbReference type="GO" id="GO:0045211">
    <property type="term" value="C:postsynaptic membrane"/>
    <property type="evidence" value="ECO:0000318"/>
    <property type="project" value="GO_Central"/>
</dbReference>
<dbReference type="KEGG" id="xtr:101734770"/>
<reference evidence="3" key="2">
    <citation type="submission" date="2021-03" db="UniProtKB">
        <authorList>
            <consortium name="Ensembl"/>
        </authorList>
    </citation>
    <scope>IDENTIFICATION</scope>
</reference>
<feature type="region of interest" description="Disordered" evidence="1">
    <location>
        <begin position="643"/>
        <end position="668"/>
    </location>
</feature>
<dbReference type="OrthoDB" id="5971719at2759"/>
<feature type="region of interest" description="Disordered" evidence="1">
    <location>
        <begin position="534"/>
        <end position="553"/>
    </location>
</feature>
<dbReference type="GO" id="GO:0030027">
    <property type="term" value="C:lamellipodium"/>
    <property type="evidence" value="ECO:0000318"/>
    <property type="project" value="GO_Central"/>
</dbReference>
<dbReference type="GO" id="GO:0030425">
    <property type="term" value="C:dendrite"/>
    <property type="evidence" value="ECO:0000318"/>
    <property type="project" value="GO_Central"/>
</dbReference>
<dbReference type="RefSeq" id="XP_031751081.1">
    <property type="nucleotide sequence ID" value="XM_031895221.1"/>
</dbReference>
<dbReference type="InterPro" id="IPR029006">
    <property type="entry name" value="ADF-H/Gelsolin-like_dom_sf"/>
</dbReference>
<gene>
    <name evidence="3 5 6" type="primary">LOC101734770</name>
</gene>
<accession>A0A803JZD7</accession>